<evidence type="ECO:0000313" key="2">
    <source>
        <dbReference type="Proteomes" id="UP000283841"/>
    </source>
</evidence>
<sequence length="271" mass="31184">MSATVSSKIVHFDEIIPRVVDPECEEKDVERLIPLVFKYTDVASENIPKGCDFHFFFYNLLTYHAELQGLTVVQGGVRGALREKETISLLKKNWRVEERRLSDGFIRSQGMMLRVLMTTIYSIIDIRDPTIQFPIRRFQLEYMIGRERYLTRPEGAVSVNSPELPIISYTGWFEGQTWRQFLEETLSVMIGQLVGNIKIQDKSSWVHSKGCHSDEIFQLNFTRGYDLCLKEDWLEATRALARLFRYLLSGNAKVGAVQAYSQPGADADKDV</sequence>
<organism evidence="1 2">
    <name type="scientific">Byssochlamys spectabilis</name>
    <name type="common">Paecilomyces variotii</name>
    <dbReference type="NCBI Taxonomy" id="264951"/>
    <lineage>
        <taxon>Eukaryota</taxon>
        <taxon>Fungi</taxon>
        <taxon>Dikarya</taxon>
        <taxon>Ascomycota</taxon>
        <taxon>Pezizomycotina</taxon>
        <taxon>Eurotiomycetes</taxon>
        <taxon>Eurotiomycetidae</taxon>
        <taxon>Eurotiales</taxon>
        <taxon>Thermoascaceae</taxon>
        <taxon>Paecilomyces</taxon>
    </lineage>
</organism>
<dbReference type="Proteomes" id="UP000283841">
    <property type="component" value="Unassembled WGS sequence"/>
</dbReference>
<reference evidence="1 2" key="1">
    <citation type="journal article" date="2018" name="Front. Microbiol.">
        <title>Genomic and genetic insights into a cosmopolitan fungus, Paecilomyces variotii (Eurotiales).</title>
        <authorList>
            <person name="Urquhart A.S."/>
            <person name="Mondo S.J."/>
            <person name="Makela M.R."/>
            <person name="Hane J.K."/>
            <person name="Wiebenga A."/>
            <person name="He G."/>
            <person name="Mihaltcheva S."/>
            <person name="Pangilinan J."/>
            <person name="Lipzen A."/>
            <person name="Barry K."/>
            <person name="de Vries R.P."/>
            <person name="Grigoriev I.V."/>
            <person name="Idnurm A."/>
        </authorList>
    </citation>
    <scope>NUCLEOTIDE SEQUENCE [LARGE SCALE GENOMIC DNA]</scope>
    <source>
        <strain evidence="1 2">CBS 101075</strain>
    </source>
</reference>
<keyword evidence="2" id="KW-1185">Reference proteome</keyword>
<comment type="caution">
    <text evidence="1">The sequence shown here is derived from an EMBL/GenBank/DDBJ whole genome shotgun (WGS) entry which is preliminary data.</text>
</comment>
<dbReference type="RefSeq" id="XP_028483783.1">
    <property type="nucleotide sequence ID" value="XM_028632983.1"/>
</dbReference>
<dbReference type="AlphaFoldDB" id="A0A443HQL5"/>
<proteinExistence type="predicted"/>
<dbReference type="VEuPathDB" id="FungiDB:C8Q69DRAFT_508482"/>
<dbReference type="EMBL" id="RCNU01000008">
    <property type="protein sequence ID" value="RWQ94138.1"/>
    <property type="molecule type" value="Genomic_DNA"/>
</dbReference>
<dbReference type="GeneID" id="39602260"/>
<gene>
    <name evidence="1" type="ORF">C8Q69DRAFT_508482</name>
</gene>
<evidence type="ECO:0000313" key="1">
    <source>
        <dbReference type="EMBL" id="RWQ94138.1"/>
    </source>
</evidence>
<accession>A0A443HQL5</accession>
<name>A0A443HQL5_BYSSP</name>
<protein>
    <submittedName>
        <fullName evidence="1">Uncharacterized protein</fullName>
    </submittedName>
</protein>